<accession>C6HQ92</accession>
<feature type="compositionally biased region" description="Polar residues" evidence="1">
    <location>
        <begin position="91"/>
        <end position="108"/>
    </location>
</feature>
<protein>
    <submittedName>
        <fullName evidence="2">Uncharacterized protein</fullName>
    </submittedName>
</protein>
<dbReference type="EMBL" id="GG692434">
    <property type="protein sequence ID" value="EER37703.1"/>
    <property type="molecule type" value="Genomic_DNA"/>
</dbReference>
<dbReference type="Proteomes" id="UP000002624">
    <property type="component" value="Unassembled WGS sequence"/>
</dbReference>
<feature type="region of interest" description="Disordered" evidence="1">
    <location>
        <begin position="1"/>
        <end position="66"/>
    </location>
</feature>
<evidence type="ECO:0000313" key="2">
    <source>
        <dbReference type="EMBL" id="EER37703.1"/>
    </source>
</evidence>
<dbReference type="VEuPathDB" id="FungiDB:HCDG_08373"/>
<dbReference type="HOGENOM" id="CLU_2026055_0_0_1"/>
<proteinExistence type="predicted"/>
<feature type="region of interest" description="Disordered" evidence="1">
    <location>
        <begin position="86"/>
        <end position="108"/>
    </location>
</feature>
<name>C6HQ92_AJECH</name>
<evidence type="ECO:0000313" key="3">
    <source>
        <dbReference type="Proteomes" id="UP000002624"/>
    </source>
</evidence>
<dbReference type="AlphaFoldDB" id="C6HQ92"/>
<sequence>MSKVSLRRLRECSSDPPLARQGLLCSLHPQRPARPITTRSRRLGDGPDSEAPTCHTIDVGHSSKQQPQHVGLAFCILWSILRQQAKGERSVPSQTSPTSYAVQGHSPHSCSASRIGSIIDDL</sequence>
<organism evidence="2 3">
    <name type="scientific">Ajellomyces capsulatus (strain H143)</name>
    <name type="common">Darling's disease fungus</name>
    <name type="synonym">Histoplasma capsulatum</name>
    <dbReference type="NCBI Taxonomy" id="544712"/>
    <lineage>
        <taxon>Eukaryota</taxon>
        <taxon>Fungi</taxon>
        <taxon>Dikarya</taxon>
        <taxon>Ascomycota</taxon>
        <taxon>Pezizomycotina</taxon>
        <taxon>Eurotiomycetes</taxon>
        <taxon>Eurotiomycetidae</taxon>
        <taxon>Onygenales</taxon>
        <taxon>Ajellomycetaceae</taxon>
        <taxon>Histoplasma</taxon>
    </lineage>
</organism>
<gene>
    <name evidence="2" type="ORF">HCDG_08373</name>
</gene>
<reference evidence="3" key="1">
    <citation type="submission" date="2009-05" db="EMBL/GenBank/DDBJ databases">
        <title>The genome sequence of Ajellomyces capsulatus strain H143.</title>
        <authorList>
            <person name="Champion M."/>
            <person name="Cuomo C.A."/>
            <person name="Ma L.-J."/>
            <person name="Henn M.R."/>
            <person name="Sil A."/>
            <person name="Goldman B."/>
            <person name="Young S.K."/>
            <person name="Kodira C.D."/>
            <person name="Zeng Q."/>
            <person name="Koehrsen M."/>
            <person name="Alvarado L."/>
            <person name="Berlin A.M."/>
            <person name="Borenstein D."/>
            <person name="Chen Z."/>
            <person name="Engels R."/>
            <person name="Freedman E."/>
            <person name="Gellesch M."/>
            <person name="Goldberg J."/>
            <person name="Griggs A."/>
            <person name="Gujja S."/>
            <person name="Heiman D.I."/>
            <person name="Hepburn T.A."/>
            <person name="Howarth C."/>
            <person name="Jen D."/>
            <person name="Larson L."/>
            <person name="Lewis B."/>
            <person name="Mehta T."/>
            <person name="Park D."/>
            <person name="Pearson M."/>
            <person name="Roberts A."/>
            <person name="Saif S."/>
            <person name="Shea T.D."/>
            <person name="Shenoy N."/>
            <person name="Sisk P."/>
            <person name="Stolte C."/>
            <person name="Sykes S."/>
            <person name="Walk T."/>
            <person name="White J."/>
            <person name="Yandava C."/>
            <person name="Klein B."/>
            <person name="McEwen J.G."/>
            <person name="Puccia R."/>
            <person name="Goldman G.H."/>
            <person name="Felipe M.S."/>
            <person name="Nino-Vega G."/>
            <person name="San-Blas G."/>
            <person name="Taylor J.W."/>
            <person name="Mendoza L."/>
            <person name="Galagan J.E."/>
            <person name="Nusbaum C."/>
            <person name="Birren B.W."/>
        </authorList>
    </citation>
    <scope>NUCLEOTIDE SEQUENCE [LARGE SCALE GENOMIC DNA]</scope>
    <source>
        <strain evidence="3">H143</strain>
    </source>
</reference>
<evidence type="ECO:0000256" key="1">
    <source>
        <dbReference type="SAM" id="MobiDB-lite"/>
    </source>
</evidence>